<keyword evidence="3" id="KW-1185">Reference proteome</keyword>
<evidence type="ECO:0000313" key="2">
    <source>
        <dbReference type="EMBL" id="ADB15537.1"/>
    </source>
</evidence>
<feature type="chain" id="PRO_5003034678" description="DUF4185 domain-containing protein" evidence="1">
    <location>
        <begin position="23"/>
        <end position="463"/>
    </location>
</feature>
<feature type="signal peptide" evidence="1">
    <location>
        <begin position="1"/>
        <end position="22"/>
    </location>
</feature>
<dbReference type="KEGG" id="psl:Psta_0852"/>
<dbReference type="EMBL" id="CP001848">
    <property type="protein sequence ID" value="ADB15537.1"/>
    <property type="molecule type" value="Genomic_DNA"/>
</dbReference>
<organism evidence="2 3">
    <name type="scientific">Pirellula staleyi (strain ATCC 27377 / DSM 6068 / ICPB 4128)</name>
    <name type="common">Pirella staleyi</name>
    <dbReference type="NCBI Taxonomy" id="530564"/>
    <lineage>
        <taxon>Bacteria</taxon>
        <taxon>Pseudomonadati</taxon>
        <taxon>Planctomycetota</taxon>
        <taxon>Planctomycetia</taxon>
        <taxon>Pirellulales</taxon>
        <taxon>Pirellulaceae</taxon>
        <taxon>Pirellula</taxon>
    </lineage>
</organism>
<dbReference type="AlphaFoldDB" id="D2R6F9"/>
<evidence type="ECO:0000313" key="3">
    <source>
        <dbReference type="Proteomes" id="UP000001887"/>
    </source>
</evidence>
<reference evidence="2 3" key="1">
    <citation type="journal article" date="2009" name="Stand. Genomic Sci.">
        <title>Complete genome sequence of Pirellula staleyi type strain (ATCC 27377).</title>
        <authorList>
            <person name="Clum A."/>
            <person name="Tindall B.J."/>
            <person name="Sikorski J."/>
            <person name="Ivanova N."/>
            <person name="Mavrommatis K."/>
            <person name="Lucas S."/>
            <person name="Glavina del Rio T."/>
            <person name="Nolan M."/>
            <person name="Chen F."/>
            <person name="Tice H."/>
            <person name="Pitluck S."/>
            <person name="Cheng J.F."/>
            <person name="Chertkov O."/>
            <person name="Brettin T."/>
            <person name="Han C."/>
            <person name="Detter J.C."/>
            <person name="Kuske C."/>
            <person name="Bruce D."/>
            <person name="Goodwin L."/>
            <person name="Ovchinikova G."/>
            <person name="Pati A."/>
            <person name="Mikhailova N."/>
            <person name="Chen A."/>
            <person name="Palaniappan K."/>
            <person name="Land M."/>
            <person name="Hauser L."/>
            <person name="Chang Y.J."/>
            <person name="Jeffries C.D."/>
            <person name="Chain P."/>
            <person name="Rohde M."/>
            <person name="Goker M."/>
            <person name="Bristow J."/>
            <person name="Eisen J.A."/>
            <person name="Markowitz V."/>
            <person name="Hugenholtz P."/>
            <person name="Kyrpides N.C."/>
            <person name="Klenk H.P."/>
            <person name="Lapidus A."/>
        </authorList>
    </citation>
    <scope>NUCLEOTIDE SEQUENCE [LARGE SCALE GENOMIC DNA]</scope>
    <source>
        <strain evidence="3">ATCC 27377 / DSM 6068 / ICPB 4128</strain>
    </source>
</reference>
<dbReference type="STRING" id="530564.Psta_0852"/>
<name>D2R6F9_PIRSD</name>
<dbReference type="InterPro" id="IPR023296">
    <property type="entry name" value="Glyco_hydro_beta-prop_sf"/>
</dbReference>
<gene>
    <name evidence="2" type="ordered locus">Psta_0852</name>
</gene>
<protein>
    <recommendedName>
        <fullName evidence="4">DUF4185 domain-containing protein</fullName>
    </recommendedName>
</protein>
<dbReference type="Gene3D" id="2.115.10.20">
    <property type="entry name" value="Glycosyl hydrolase domain, family 43"/>
    <property type="match status" value="1"/>
</dbReference>
<evidence type="ECO:0008006" key="4">
    <source>
        <dbReference type="Google" id="ProtNLM"/>
    </source>
</evidence>
<sequence precursor="true">MPRRNLLLLAIALLSLAAPAQAAQPREQCELQFIDRATRTPISLVIASTTGSQTWVSDNAGRICFDAGELFDREIFLALCSPGYEATADGFGIRGYRFTPQDGAKFTIELTRTSLAERIGRMTGSGIYGESQKLGHQLDWKESGVVGCDSVQLTTYQDKLRWIWGDTTLHHYPLGIFDASSATTPILTSADLAAPLKINYRYERDQQDRPRGTAPVAGSGPTWITGVASVKDRAGRERLITSYTKIEPPLSVYEWGLVVWNDETQTFEKTLELWNKKSGEPLPKLLPDGHVSRYTDAEGKRWLLFGNPLPTLQVPDAFESYLDPKTWQEVHSPKSLTSVDGQRVELHSGSIAWHPWKKKWTTIFMERFGKPSAFGELWYAEADSPLGPWSTCVKILSHANYTFYNPRVHGEFAAADASTLYFEATYTAEFADKPTMTPRYNYNQLLYKLDLALPAIEKLKIAK</sequence>
<dbReference type="HOGENOM" id="CLU_026779_0_0_0"/>
<proteinExistence type="predicted"/>
<keyword evidence="1" id="KW-0732">Signal</keyword>
<dbReference type="OrthoDB" id="210667at2"/>
<dbReference type="eggNOG" id="ENOG502Z9U7">
    <property type="taxonomic scope" value="Bacteria"/>
</dbReference>
<evidence type="ECO:0000256" key="1">
    <source>
        <dbReference type="SAM" id="SignalP"/>
    </source>
</evidence>
<accession>D2R6F9</accession>
<dbReference type="Proteomes" id="UP000001887">
    <property type="component" value="Chromosome"/>
</dbReference>